<name>A0A7Z7ICJ8_9BURK</name>
<dbReference type="InterPro" id="IPR051403">
    <property type="entry name" value="NosZ/Cyto_c_oxidase_sub2"/>
</dbReference>
<dbReference type="PROSITE" id="PS50857">
    <property type="entry name" value="COX2_CUA"/>
    <property type="match status" value="1"/>
</dbReference>
<protein>
    <submittedName>
        <fullName evidence="6">Cytochrome c oxidase subunit 2</fullName>
    </submittedName>
</protein>
<feature type="transmembrane region" description="Helical" evidence="4">
    <location>
        <begin position="21"/>
        <end position="45"/>
    </location>
</feature>
<evidence type="ECO:0000256" key="2">
    <source>
        <dbReference type="ARBA" id="ARBA00022723"/>
    </source>
</evidence>
<evidence type="ECO:0000256" key="1">
    <source>
        <dbReference type="ARBA" id="ARBA00004418"/>
    </source>
</evidence>
<sequence>MATNPPPSHSHEVAERIEKRWAMVVIAIVTVLVAMVIFTGLNWAMMPPSRVETVRPETLHVSGEFIESNLGSAVEADGSVTVRIVAQQYSFTPQCLLVPADTPITFRATSSDVVHGFLITNTNINSMLEPGYIATFKTTFNKPGDHLMPCHEYCGVGHQGMWAHVKVIDKSAFMQMAAALPANSRRLSCVK</sequence>
<evidence type="ECO:0000256" key="3">
    <source>
        <dbReference type="ARBA" id="ARBA00023008"/>
    </source>
</evidence>
<dbReference type="GO" id="GO:0042597">
    <property type="term" value="C:periplasmic space"/>
    <property type="evidence" value="ECO:0007669"/>
    <property type="project" value="UniProtKB-SubCell"/>
</dbReference>
<dbReference type="OrthoDB" id="9759695at2"/>
<keyword evidence="4" id="KW-0472">Membrane</keyword>
<evidence type="ECO:0000313" key="7">
    <source>
        <dbReference type="Proteomes" id="UP000219522"/>
    </source>
</evidence>
<dbReference type="Pfam" id="PF00116">
    <property type="entry name" value="COX2"/>
    <property type="match status" value="1"/>
</dbReference>
<dbReference type="GO" id="GO:0016020">
    <property type="term" value="C:membrane"/>
    <property type="evidence" value="ECO:0007669"/>
    <property type="project" value="InterPro"/>
</dbReference>
<reference evidence="6 7" key="1">
    <citation type="submission" date="2017-09" db="EMBL/GenBank/DDBJ databases">
        <authorList>
            <person name="Varghese N."/>
            <person name="Submissions S."/>
        </authorList>
    </citation>
    <scope>NUCLEOTIDE SEQUENCE [LARGE SCALE GENOMIC DNA]</scope>
    <source>
        <strain evidence="6 7">OK806</strain>
    </source>
</reference>
<keyword evidence="4" id="KW-0812">Transmembrane</keyword>
<dbReference type="GO" id="GO:0004129">
    <property type="term" value="F:cytochrome-c oxidase activity"/>
    <property type="evidence" value="ECO:0007669"/>
    <property type="project" value="InterPro"/>
</dbReference>
<dbReference type="PROSITE" id="PS00078">
    <property type="entry name" value="COX2"/>
    <property type="match status" value="1"/>
</dbReference>
<evidence type="ECO:0000259" key="5">
    <source>
        <dbReference type="PROSITE" id="PS50857"/>
    </source>
</evidence>
<proteinExistence type="predicted"/>
<gene>
    <name evidence="6" type="ORF">SAMN05446927_6833</name>
</gene>
<comment type="subcellular location">
    <subcellularLocation>
        <location evidence="1">Periplasm</location>
    </subcellularLocation>
</comment>
<dbReference type="PANTHER" id="PTHR42838:SF2">
    <property type="entry name" value="NITROUS-OXIDE REDUCTASE"/>
    <property type="match status" value="1"/>
</dbReference>
<dbReference type="PANTHER" id="PTHR42838">
    <property type="entry name" value="CYTOCHROME C OXIDASE SUBUNIT II"/>
    <property type="match status" value="1"/>
</dbReference>
<evidence type="ECO:0000256" key="4">
    <source>
        <dbReference type="SAM" id="Phobius"/>
    </source>
</evidence>
<dbReference type="AlphaFoldDB" id="A0A7Z7ICJ8"/>
<evidence type="ECO:0000313" key="6">
    <source>
        <dbReference type="EMBL" id="SOE88233.1"/>
    </source>
</evidence>
<keyword evidence="3" id="KW-0186">Copper</keyword>
<dbReference type="SUPFAM" id="SSF49503">
    <property type="entry name" value="Cupredoxins"/>
    <property type="match status" value="1"/>
</dbReference>
<keyword evidence="2" id="KW-0479">Metal-binding</keyword>
<dbReference type="GO" id="GO:0005507">
    <property type="term" value="F:copper ion binding"/>
    <property type="evidence" value="ECO:0007669"/>
    <property type="project" value="InterPro"/>
</dbReference>
<dbReference type="RefSeq" id="WP_062633952.1">
    <property type="nucleotide sequence ID" value="NZ_FCOG02000009.1"/>
</dbReference>
<feature type="domain" description="Cytochrome oxidase subunit II copper A binding" evidence="5">
    <location>
        <begin position="77"/>
        <end position="179"/>
    </location>
</feature>
<organism evidence="6 7">
    <name type="scientific">Caballeronia arationis</name>
    <dbReference type="NCBI Taxonomy" id="1777142"/>
    <lineage>
        <taxon>Bacteria</taxon>
        <taxon>Pseudomonadati</taxon>
        <taxon>Pseudomonadota</taxon>
        <taxon>Betaproteobacteria</taxon>
        <taxon>Burkholderiales</taxon>
        <taxon>Burkholderiaceae</taxon>
        <taxon>Caballeronia</taxon>
    </lineage>
</organism>
<dbReference type="EMBL" id="OCSU01000003">
    <property type="protein sequence ID" value="SOE88233.1"/>
    <property type="molecule type" value="Genomic_DNA"/>
</dbReference>
<dbReference type="InterPro" id="IPR002429">
    <property type="entry name" value="CcO_II-like_C"/>
</dbReference>
<dbReference type="Gene3D" id="2.60.40.420">
    <property type="entry name" value="Cupredoxins - blue copper proteins"/>
    <property type="match status" value="1"/>
</dbReference>
<accession>A0A7Z7ICJ8</accession>
<keyword evidence="7" id="KW-1185">Reference proteome</keyword>
<dbReference type="InterPro" id="IPR008972">
    <property type="entry name" value="Cupredoxin"/>
</dbReference>
<comment type="caution">
    <text evidence="6">The sequence shown here is derived from an EMBL/GenBank/DDBJ whole genome shotgun (WGS) entry which is preliminary data.</text>
</comment>
<keyword evidence="4" id="KW-1133">Transmembrane helix</keyword>
<dbReference type="Proteomes" id="UP000219522">
    <property type="component" value="Unassembled WGS sequence"/>
</dbReference>
<dbReference type="InterPro" id="IPR001505">
    <property type="entry name" value="Copper_CuA"/>
</dbReference>